<accession>A0ABR0R4R8</accession>
<sequence>MFNDITKEIERGMSTRTTLPHGTYLSYLFRRLGIITHGDTPVASNQPISYEALRHMIYHFDATSSMWVKSDQLVANEDEDVEGAFEDILTLEHVLSLVRAPPPTSSSPVAQPSFEINGAILDAIHFLSNDI</sequence>
<name>A0ABR0R4R8_GOSAR</name>
<proteinExistence type="predicted"/>
<protein>
    <submittedName>
        <fullName evidence="1">Uncharacterized protein</fullName>
    </submittedName>
</protein>
<gene>
    <name evidence="1" type="ORF">PVK06_002473</name>
</gene>
<evidence type="ECO:0000313" key="1">
    <source>
        <dbReference type="EMBL" id="KAK5846198.1"/>
    </source>
</evidence>
<reference evidence="1 2" key="1">
    <citation type="submission" date="2023-03" db="EMBL/GenBank/DDBJ databases">
        <title>WGS of Gossypium arboreum.</title>
        <authorList>
            <person name="Yu D."/>
        </authorList>
    </citation>
    <scope>NUCLEOTIDE SEQUENCE [LARGE SCALE GENOMIC DNA]</scope>
    <source>
        <tissue evidence="1">Leaf</tissue>
    </source>
</reference>
<comment type="caution">
    <text evidence="1">The sequence shown here is derived from an EMBL/GenBank/DDBJ whole genome shotgun (WGS) entry which is preliminary data.</text>
</comment>
<evidence type="ECO:0000313" key="2">
    <source>
        <dbReference type="Proteomes" id="UP001358586"/>
    </source>
</evidence>
<keyword evidence="2" id="KW-1185">Reference proteome</keyword>
<organism evidence="1 2">
    <name type="scientific">Gossypium arboreum</name>
    <name type="common">Tree cotton</name>
    <name type="synonym">Gossypium nanking</name>
    <dbReference type="NCBI Taxonomy" id="29729"/>
    <lineage>
        <taxon>Eukaryota</taxon>
        <taxon>Viridiplantae</taxon>
        <taxon>Streptophyta</taxon>
        <taxon>Embryophyta</taxon>
        <taxon>Tracheophyta</taxon>
        <taxon>Spermatophyta</taxon>
        <taxon>Magnoliopsida</taxon>
        <taxon>eudicotyledons</taxon>
        <taxon>Gunneridae</taxon>
        <taxon>Pentapetalae</taxon>
        <taxon>rosids</taxon>
        <taxon>malvids</taxon>
        <taxon>Malvales</taxon>
        <taxon>Malvaceae</taxon>
        <taxon>Malvoideae</taxon>
        <taxon>Gossypium</taxon>
    </lineage>
</organism>
<dbReference type="EMBL" id="JARKNE010000001">
    <property type="protein sequence ID" value="KAK5846198.1"/>
    <property type="molecule type" value="Genomic_DNA"/>
</dbReference>
<dbReference type="Proteomes" id="UP001358586">
    <property type="component" value="Chromosome 1"/>
</dbReference>